<feature type="transmembrane region" description="Helical" evidence="1">
    <location>
        <begin position="76"/>
        <end position="98"/>
    </location>
</feature>
<keyword evidence="1" id="KW-1133">Transmembrane helix</keyword>
<dbReference type="EMBL" id="BMDH01000006">
    <property type="protein sequence ID" value="GGI15376.1"/>
    <property type="molecule type" value="Genomic_DNA"/>
</dbReference>
<feature type="transmembrane region" description="Helical" evidence="1">
    <location>
        <begin position="34"/>
        <end position="55"/>
    </location>
</feature>
<reference evidence="2" key="2">
    <citation type="submission" date="2020-09" db="EMBL/GenBank/DDBJ databases">
        <authorList>
            <person name="Sun Q."/>
            <person name="Sedlacek I."/>
        </authorList>
    </citation>
    <scope>NUCLEOTIDE SEQUENCE</scope>
    <source>
        <strain evidence="2">CCM 8606</strain>
    </source>
</reference>
<dbReference type="Proteomes" id="UP000619536">
    <property type="component" value="Unassembled WGS sequence"/>
</dbReference>
<keyword evidence="1" id="KW-0472">Membrane</keyword>
<dbReference type="AlphaFoldDB" id="A0A8J3F0C8"/>
<evidence type="ECO:0000313" key="2">
    <source>
        <dbReference type="EMBL" id="GGI15376.1"/>
    </source>
</evidence>
<gene>
    <name evidence="2" type="ORF">GCM10007377_15590</name>
</gene>
<evidence type="ECO:0000256" key="1">
    <source>
        <dbReference type="SAM" id="Phobius"/>
    </source>
</evidence>
<accession>A0A8J3F0C8</accession>
<keyword evidence="1" id="KW-0812">Transmembrane</keyword>
<protein>
    <submittedName>
        <fullName evidence="2">Uncharacterized protein</fullName>
    </submittedName>
</protein>
<proteinExistence type="predicted"/>
<comment type="caution">
    <text evidence="2">The sequence shown here is derived from an EMBL/GenBank/DDBJ whole genome shotgun (WGS) entry which is preliminary data.</text>
</comment>
<name>A0A8J3F0C8_9BIFI</name>
<sequence length="116" mass="12304">MGDAMVLAVGGQSSLKAGWDKFLAPILDHPAGRILTNLFAIAALCLAIVLIVAWICHAMGRAPSFTGKFCSLKSTLFCLVLIALLLLPAGLMGLFLGWTDLLITFLGSDFLPKLNS</sequence>
<keyword evidence="3" id="KW-1185">Reference proteome</keyword>
<dbReference type="RefSeq" id="WP_188355728.1">
    <property type="nucleotide sequence ID" value="NZ_BMDH01000006.1"/>
</dbReference>
<organism evidence="2 3">
    <name type="scientific">Galliscardovia ingluviei</name>
    <dbReference type="NCBI Taxonomy" id="1769422"/>
    <lineage>
        <taxon>Bacteria</taxon>
        <taxon>Bacillati</taxon>
        <taxon>Actinomycetota</taxon>
        <taxon>Actinomycetes</taxon>
        <taxon>Bifidobacteriales</taxon>
        <taxon>Bifidobacteriaceae</taxon>
        <taxon>Galliscardovia</taxon>
    </lineage>
</organism>
<reference evidence="2" key="1">
    <citation type="journal article" date="2014" name="Int. J. Syst. Evol. Microbiol.">
        <title>Complete genome sequence of Corynebacterium casei LMG S-19264T (=DSM 44701T), isolated from a smear-ripened cheese.</title>
        <authorList>
            <consortium name="US DOE Joint Genome Institute (JGI-PGF)"/>
            <person name="Walter F."/>
            <person name="Albersmeier A."/>
            <person name="Kalinowski J."/>
            <person name="Ruckert C."/>
        </authorList>
    </citation>
    <scope>NUCLEOTIDE SEQUENCE</scope>
    <source>
        <strain evidence="2">CCM 8606</strain>
    </source>
</reference>
<evidence type="ECO:0000313" key="3">
    <source>
        <dbReference type="Proteomes" id="UP000619536"/>
    </source>
</evidence>